<dbReference type="Gene3D" id="1.10.720.30">
    <property type="entry name" value="SAP domain"/>
    <property type="match status" value="1"/>
</dbReference>
<evidence type="ECO:0000259" key="2">
    <source>
        <dbReference type="PROSITE" id="PS50800"/>
    </source>
</evidence>
<dbReference type="EMBL" id="CAJPIZ010012488">
    <property type="protein sequence ID" value="CAG2113724.1"/>
    <property type="molecule type" value="Genomic_DNA"/>
</dbReference>
<feature type="region of interest" description="Disordered" evidence="1">
    <location>
        <begin position="73"/>
        <end position="279"/>
    </location>
</feature>
<feature type="compositionally biased region" description="Acidic residues" evidence="1">
    <location>
        <begin position="92"/>
        <end position="116"/>
    </location>
</feature>
<dbReference type="SMART" id="SM00513">
    <property type="entry name" value="SAP"/>
    <property type="match status" value="1"/>
</dbReference>
<evidence type="ECO:0000256" key="1">
    <source>
        <dbReference type="SAM" id="MobiDB-lite"/>
    </source>
</evidence>
<accession>A0A7R9Q5V1</accession>
<protein>
    <recommendedName>
        <fullName evidence="2">SAP domain-containing protein</fullName>
    </recommendedName>
</protein>
<proteinExistence type="predicted"/>
<dbReference type="InterPro" id="IPR003034">
    <property type="entry name" value="SAP_dom"/>
</dbReference>
<dbReference type="SUPFAM" id="SSF68906">
    <property type="entry name" value="SAP domain"/>
    <property type="match status" value="1"/>
</dbReference>
<reference evidence="3" key="1">
    <citation type="submission" date="2020-11" db="EMBL/GenBank/DDBJ databases">
        <authorList>
            <person name="Tran Van P."/>
        </authorList>
    </citation>
    <scope>NUCLEOTIDE SEQUENCE</scope>
</reference>
<organism evidence="3">
    <name type="scientific">Medioppia subpectinata</name>
    <dbReference type="NCBI Taxonomy" id="1979941"/>
    <lineage>
        <taxon>Eukaryota</taxon>
        <taxon>Metazoa</taxon>
        <taxon>Ecdysozoa</taxon>
        <taxon>Arthropoda</taxon>
        <taxon>Chelicerata</taxon>
        <taxon>Arachnida</taxon>
        <taxon>Acari</taxon>
        <taxon>Acariformes</taxon>
        <taxon>Sarcoptiformes</taxon>
        <taxon>Oribatida</taxon>
        <taxon>Brachypylina</taxon>
        <taxon>Oppioidea</taxon>
        <taxon>Oppiidae</taxon>
        <taxon>Medioppia</taxon>
    </lineage>
</organism>
<feature type="non-terminal residue" evidence="3">
    <location>
        <position position="1"/>
    </location>
</feature>
<keyword evidence="4" id="KW-1185">Reference proteome</keyword>
<dbReference type="OrthoDB" id="6533780at2759"/>
<dbReference type="PROSITE" id="PS50800">
    <property type="entry name" value="SAP"/>
    <property type="match status" value="1"/>
</dbReference>
<feature type="compositionally biased region" description="Basic residues" evidence="1">
    <location>
        <begin position="221"/>
        <end position="230"/>
    </location>
</feature>
<evidence type="ECO:0000313" key="4">
    <source>
        <dbReference type="Proteomes" id="UP000759131"/>
    </source>
</evidence>
<sequence>MADTSKVKDILETFRTEDLQEVLKEFRLPFVGRKTELFQRVLSLIDDNVYDSDVCLKVKQHIHQINKERDMSPTLDTYASKGRKRSTRYESDDSYNESNDEASEEEGELVDDEESEAFVVSDNSDSSDFEDITSKTKTSTKRKRNVTSGSSDESSDADSDNVFQKFRNKSRSQRQKEKEEKKEKRKREMQKKLQKRPGKKTRVQYESSSDSDNSSEDSLKIRSKTKKSKPPLKYLSDSSSDASVARVSTTNHQNTVEEDSSDDDIEIIAEIPAERSTIN</sequence>
<dbReference type="AlphaFoldDB" id="A0A7R9Q5V1"/>
<evidence type="ECO:0000313" key="3">
    <source>
        <dbReference type="EMBL" id="CAD7633294.1"/>
    </source>
</evidence>
<feature type="compositionally biased region" description="Acidic residues" evidence="1">
    <location>
        <begin position="256"/>
        <end position="267"/>
    </location>
</feature>
<feature type="domain" description="SAP" evidence="2">
    <location>
        <begin position="11"/>
        <end position="45"/>
    </location>
</feature>
<dbReference type="Proteomes" id="UP000759131">
    <property type="component" value="Unassembled WGS sequence"/>
</dbReference>
<dbReference type="InterPro" id="IPR036361">
    <property type="entry name" value="SAP_dom_sf"/>
</dbReference>
<feature type="compositionally biased region" description="Low complexity" evidence="1">
    <location>
        <begin position="236"/>
        <end position="250"/>
    </location>
</feature>
<name>A0A7R9Q5V1_9ACAR</name>
<feature type="compositionally biased region" description="Basic residues" evidence="1">
    <location>
        <begin position="183"/>
        <end position="202"/>
    </location>
</feature>
<gene>
    <name evidence="3" type="ORF">OSB1V03_LOCUS13691</name>
</gene>
<dbReference type="EMBL" id="OC867063">
    <property type="protein sequence ID" value="CAD7633294.1"/>
    <property type="molecule type" value="Genomic_DNA"/>
</dbReference>